<sequence>MRLNAASVLDPTQKQLSHLDDELCGQIDCRSPQNSLTNAVDKGALARMSVTLHTTHGDLKVEVFHEATPKTAENFLALCAAGAYNNTPFHRLIPTFMIQGGDISLSKTDTPASPLPFEIPKGGTSIYHPIPLAHEIHLPTIRHNTRGMLSMASKSLKTHSASGAVETTEVNGSQFFITFAPAPHLDGKSTVFGKVLAAGEGEPGGVVLERLEKAKVKIDKKGRVVQPASLSEQEVKENGWEAVGIERVTIHANPFALLNTGDAQAQNHDMDTIRSQAAHTVNPIVRTFRGGMTCDDYSTRLGSGNKNGITRRGWAHLTRSTWVESID</sequence>
<dbReference type="AlphaFoldDB" id="A0A1D2J8M7"/>
<dbReference type="InterPro" id="IPR044666">
    <property type="entry name" value="Cyclophilin_A-like"/>
</dbReference>
<dbReference type="PROSITE" id="PS50072">
    <property type="entry name" value="CSA_PPIASE_2"/>
    <property type="match status" value="1"/>
</dbReference>
<accession>A0A1D2J8M7</accession>
<dbReference type="PRINTS" id="PR00153">
    <property type="entry name" value="CSAPPISMRASE"/>
</dbReference>
<dbReference type="PROSITE" id="PS00170">
    <property type="entry name" value="CSA_PPIASE_1"/>
    <property type="match status" value="1"/>
</dbReference>
<evidence type="ECO:0000313" key="11">
    <source>
        <dbReference type="Proteomes" id="UP000242814"/>
    </source>
</evidence>
<proteinExistence type="inferred from homology"/>
<evidence type="ECO:0000256" key="4">
    <source>
        <dbReference type="ARBA" id="ARBA00023110"/>
    </source>
</evidence>
<dbReference type="Gene3D" id="2.40.100.10">
    <property type="entry name" value="Cyclophilin-like"/>
    <property type="match status" value="1"/>
</dbReference>
<evidence type="ECO:0000256" key="7">
    <source>
        <dbReference type="ARBA" id="ARBA00038286"/>
    </source>
</evidence>
<evidence type="ECO:0000256" key="1">
    <source>
        <dbReference type="ARBA" id="ARBA00000971"/>
    </source>
</evidence>
<evidence type="ECO:0000256" key="3">
    <source>
        <dbReference type="ARBA" id="ARBA00013194"/>
    </source>
</evidence>
<dbReference type="PANTHER" id="PTHR45625">
    <property type="entry name" value="PEPTIDYL-PROLYL CIS-TRANS ISOMERASE-RELATED"/>
    <property type="match status" value="1"/>
</dbReference>
<keyword evidence="5" id="KW-0413">Isomerase</keyword>
<evidence type="ECO:0000313" key="10">
    <source>
        <dbReference type="EMBL" id="ODH19999.1"/>
    </source>
</evidence>
<dbReference type="PANTHER" id="PTHR45625:SF2">
    <property type="entry name" value="PEPTIDYL-PROLYL CIS-TRANS ISOMERASE-LIKE 3"/>
    <property type="match status" value="1"/>
</dbReference>
<dbReference type="FunFam" id="2.40.100.10:FF:000041">
    <property type="entry name" value="Peptidyl-prolyl cis-trans isomerase"/>
    <property type="match status" value="1"/>
</dbReference>
<evidence type="ECO:0000256" key="6">
    <source>
        <dbReference type="ARBA" id="ARBA00029569"/>
    </source>
</evidence>
<dbReference type="VEuPathDB" id="FungiDB:PABG_04611"/>
<dbReference type="Pfam" id="PF00160">
    <property type="entry name" value="Pro_isomerase"/>
    <property type="match status" value="1"/>
</dbReference>
<evidence type="ECO:0000256" key="5">
    <source>
        <dbReference type="ARBA" id="ARBA00023235"/>
    </source>
</evidence>
<dbReference type="GO" id="GO:0006457">
    <property type="term" value="P:protein folding"/>
    <property type="evidence" value="ECO:0007669"/>
    <property type="project" value="InterPro"/>
</dbReference>
<dbReference type="EMBL" id="LZYO01000298">
    <property type="protein sequence ID" value="ODH19999.1"/>
    <property type="molecule type" value="Genomic_DNA"/>
</dbReference>
<comment type="caution">
    <text evidence="10">The sequence shown here is derived from an EMBL/GenBank/DDBJ whole genome shotgun (WGS) entry which is preliminary data.</text>
</comment>
<dbReference type="InterPro" id="IPR002130">
    <property type="entry name" value="Cyclophilin-type_PPIase_dom"/>
</dbReference>
<comment type="similarity">
    <text evidence="7">Belongs to the cyclophilin-type PPIase family. PPIL3 subfamily.</text>
</comment>
<dbReference type="InterPro" id="IPR020892">
    <property type="entry name" value="Cyclophilin-type_PPIase_CS"/>
</dbReference>
<reference evidence="10 11" key="1">
    <citation type="submission" date="2016-06" db="EMBL/GenBank/DDBJ databases">
        <authorList>
            <person name="Kjaerup R.B."/>
            <person name="Dalgaard T.S."/>
            <person name="Juul-Madsen H.R."/>
        </authorList>
    </citation>
    <scope>NUCLEOTIDE SEQUENCE [LARGE SCALE GENOMIC DNA]</scope>
    <source>
        <strain evidence="10 11">Pb300</strain>
    </source>
</reference>
<keyword evidence="4" id="KW-0697">Rotamase</keyword>
<evidence type="ECO:0000256" key="8">
    <source>
        <dbReference type="ARBA" id="ARBA00040797"/>
    </source>
</evidence>
<evidence type="ECO:0000259" key="9">
    <source>
        <dbReference type="PROSITE" id="PS50072"/>
    </source>
</evidence>
<organism evidence="10 11">
    <name type="scientific">Paracoccidioides brasiliensis</name>
    <dbReference type="NCBI Taxonomy" id="121759"/>
    <lineage>
        <taxon>Eukaryota</taxon>
        <taxon>Fungi</taxon>
        <taxon>Dikarya</taxon>
        <taxon>Ascomycota</taxon>
        <taxon>Pezizomycotina</taxon>
        <taxon>Eurotiomycetes</taxon>
        <taxon>Eurotiomycetidae</taxon>
        <taxon>Onygenales</taxon>
        <taxon>Ajellomycetaceae</taxon>
        <taxon>Paracoccidioides</taxon>
    </lineage>
</organism>
<dbReference type="SUPFAM" id="SSF50891">
    <property type="entry name" value="Cyclophilin-like"/>
    <property type="match status" value="1"/>
</dbReference>
<protein>
    <recommendedName>
        <fullName evidence="8">Peptidyl-prolyl cis-trans isomerase-like 3</fullName>
        <ecNumber evidence="3">5.2.1.8</ecNumber>
    </recommendedName>
    <alternativeName>
        <fullName evidence="6">Rotamase</fullName>
    </alternativeName>
</protein>
<feature type="domain" description="PPIase cyclophilin-type" evidence="9">
    <location>
        <begin position="53"/>
        <end position="235"/>
    </location>
</feature>
<dbReference type="VEuPathDB" id="FungiDB:PADG_05011"/>
<dbReference type="GO" id="GO:0003755">
    <property type="term" value="F:peptidyl-prolyl cis-trans isomerase activity"/>
    <property type="evidence" value="ECO:0007669"/>
    <property type="project" value="UniProtKB-KW"/>
</dbReference>
<dbReference type="Proteomes" id="UP000242814">
    <property type="component" value="Unassembled WGS sequence"/>
</dbReference>
<dbReference type="EC" id="5.2.1.8" evidence="3"/>
<comment type="catalytic activity">
    <reaction evidence="1">
        <text>[protein]-peptidylproline (omega=180) = [protein]-peptidylproline (omega=0)</text>
        <dbReference type="Rhea" id="RHEA:16237"/>
        <dbReference type="Rhea" id="RHEA-COMP:10747"/>
        <dbReference type="Rhea" id="RHEA-COMP:10748"/>
        <dbReference type="ChEBI" id="CHEBI:83833"/>
        <dbReference type="ChEBI" id="CHEBI:83834"/>
        <dbReference type="EC" id="5.2.1.8"/>
    </reaction>
</comment>
<comment type="function">
    <text evidence="2">PPIases accelerate the folding of proteins. It catalyzes the cis-trans isomerization of proline imidic peptide bonds in oligopeptides.</text>
</comment>
<gene>
    <name evidence="10" type="ORF">ACO22_06015</name>
</gene>
<dbReference type="InterPro" id="IPR029000">
    <property type="entry name" value="Cyclophilin-like_dom_sf"/>
</dbReference>
<evidence type="ECO:0000256" key="2">
    <source>
        <dbReference type="ARBA" id="ARBA00002388"/>
    </source>
</evidence>
<dbReference type="GO" id="GO:0071013">
    <property type="term" value="C:catalytic step 2 spliceosome"/>
    <property type="evidence" value="ECO:0007669"/>
    <property type="project" value="TreeGrafter"/>
</dbReference>
<name>A0A1D2J8M7_PARBR</name>